<organism evidence="4 5">
    <name type="scientific">Streptomyces populi</name>
    <dbReference type="NCBI Taxonomy" id="2058924"/>
    <lineage>
        <taxon>Bacteria</taxon>
        <taxon>Bacillati</taxon>
        <taxon>Actinomycetota</taxon>
        <taxon>Actinomycetes</taxon>
        <taxon>Kitasatosporales</taxon>
        <taxon>Streptomycetaceae</taxon>
        <taxon>Streptomyces</taxon>
    </lineage>
</organism>
<feature type="compositionally biased region" description="Pro residues" evidence="1">
    <location>
        <begin position="279"/>
        <end position="289"/>
    </location>
</feature>
<keyword evidence="3" id="KW-0732">Signal</keyword>
<sequence length="531" mass="54543">MCALAAATALTGLSTGPAAGAPTPPAGIRVVLESPATAEALPYESYGLPMDVWVRNMGTATLDSYKLTVDATSLKGIADVTACWKPADPVRVCDSEGTVPSDWGRVHKIDLRRAKNAAVGASGEIRMTVESHGVQLATRTIKVTVPDPGVVLDRLERTPGGGKVKPKTSMKVTSGFTNYGATAKDSVGLRLRYSGVTPDEEFSNCEYSTSYGTASGGGTVSCVFEGSFAVGGSYDLDLGSVTADTAELEGSLAVSYGKAEYDWDGEAHHRGTGRELRPTPRPASAPPGEPQERGVTSFRIDNTADLQAVGATVRQEKAGDPVRFTVGVRNNGPAGMLAWTGSEPGEDPPYETRVYIPAGTEAVTTPKACHEFTKHGVLDYYECHGDVDDYWIDPGQYTKWDFDLRVVDPAELKPGRITVDRLPVDPDKTNNTAAIVVRTPGHDSGTGGTSGGSAGSGSTSGGSGSGNGGTNGGTNGGGGGSTTTTTTGGTGSGSMAATGAGVPVTFAAGASVLALLLGGGLFLGLRRRATR</sequence>
<keyword evidence="2" id="KW-0812">Transmembrane</keyword>
<evidence type="ECO:0008006" key="6">
    <source>
        <dbReference type="Google" id="ProtNLM"/>
    </source>
</evidence>
<comment type="caution">
    <text evidence="4">The sequence shown here is derived from an EMBL/GenBank/DDBJ whole genome shotgun (WGS) entry which is preliminary data.</text>
</comment>
<protein>
    <recommendedName>
        <fullName evidence="6">Gram-positive cocci surface proteins LPxTG domain-containing protein</fullName>
    </recommendedName>
</protein>
<feature type="compositionally biased region" description="Low complexity" evidence="1">
    <location>
        <begin position="482"/>
        <end position="491"/>
    </location>
</feature>
<evidence type="ECO:0000256" key="3">
    <source>
        <dbReference type="SAM" id="SignalP"/>
    </source>
</evidence>
<keyword evidence="2" id="KW-1133">Transmembrane helix</keyword>
<feature type="signal peptide" evidence="3">
    <location>
        <begin position="1"/>
        <end position="20"/>
    </location>
</feature>
<gene>
    <name evidence="4" type="ORF">CW362_28215</name>
</gene>
<evidence type="ECO:0000313" key="5">
    <source>
        <dbReference type="Proteomes" id="UP000236178"/>
    </source>
</evidence>
<dbReference type="OrthoDB" id="3967140at2"/>
<evidence type="ECO:0000256" key="2">
    <source>
        <dbReference type="SAM" id="Phobius"/>
    </source>
</evidence>
<name>A0A2I0SIF8_9ACTN</name>
<accession>A0A2I0SIF8</accession>
<feature type="region of interest" description="Disordered" evidence="1">
    <location>
        <begin position="436"/>
        <end position="491"/>
    </location>
</feature>
<proteinExistence type="predicted"/>
<evidence type="ECO:0000313" key="4">
    <source>
        <dbReference type="EMBL" id="PKT69721.1"/>
    </source>
</evidence>
<evidence type="ECO:0000256" key="1">
    <source>
        <dbReference type="SAM" id="MobiDB-lite"/>
    </source>
</evidence>
<dbReference type="EMBL" id="PJOS01000067">
    <property type="protein sequence ID" value="PKT69721.1"/>
    <property type="molecule type" value="Genomic_DNA"/>
</dbReference>
<feature type="region of interest" description="Disordered" evidence="1">
    <location>
        <begin position="265"/>
        <end position="295"/>
    </location>
</feature>
<feature type="compositionally biased region" description="Gly residues" evidence="1">
    <location>
        <begin position="444"/>
        <end position="481"/>
    </location>
</feature>
<keyword evidence="2" id="KW-0472">Membrane</keyword>
<feature type="compositionally biased region" description="Basic and acidic residues" evidence="1">
    <location>
        <begin position="265"/>
        <end position="278"/>
    </location>
</feature>
<feature type="chain" id="PRO_5014128004" description="Gram-positive cocci surface proteins LPxTG domain-containing protein" evidence="3">
    <location>
        <begin position="21"/>
        <end position="531"/>
    </location>
</feature>
<reference evidence="4 5" key="1">
    <citation type="submission" date="2017-12" db="EMBL/GenBank/DDBJ databases">
        <title>Streptomyces populusis sp. nov., a novel endophytic actinobacterium isolated from stems of Populus adenopoda Maxim.</title>
        <authorList>
            <person name="Wang Z."/>
        </authorList>
    </citation>
    <scope>NUCLEOTIDE SEQUENCE [LARGE SCALE GENOMIC DNA]</scope>
    <source>
        <strain evidence="4 5">A249</strain>
    </source>
</reference>
<feature type="transmembrane region" description="Helical" evidence="2">
    <location>
        <begin position="504"/>
        <end position="525"/>
    </location>
</feature>
<dbReference type="AlphaFoldDB" id="A0A2I0SIF8"/>
<dbReference type="Proteomes" id="UP000236178">
    <property type="component" value="Unassembled WGS sequence"/>
</dbReference>
<keyword evidence="5" id="KW-1185">Reference proteome</keyword>